<protein>
    <submittedName>
        <fullName evidence="9">HEAT repeat protein</fullName>
    </submittedName>
</protein>
<keyword evidence="2" id="KW-0963">Cytoplasm</keyword>
<feature type="compositionally biased region" description="Low complexity" evidence="7">
    <location>
        <begin position="602"/>
        <end position="614"/>
    </location>
</feature>
<keyword evidence="3" id="KW-0677">Repeat</keyword>
<comment type="similarity">
    <text evidence="5">Belongs to the TOG/XMAP215 family.</text>
</comment>
<dbReference type="GO" id="GO:0061863">
    <property type="term" value="F:microtubule plus end polymerase"/>
    <property type="evidence" value="ECO:0007669"/>
    <property type="project" value="InterPro"/>
</dbReference>
<dbReference type="SUPFAM" id="SSF48371">
    <property type="entry name" value="ARM repeat"/>
    <property type="match status" value="1"/>
</dbReference>
<sequence length="737" mass="79861">MDEWDLLDEVDVIALWPAEQKKNVESAKWQERKEALEELYHLIEKNPRLSSASLTIYGEVMDNLKKIIARDSNINVVIAALHVLKGLARGLRSRFACYISMIWSVMLDKSKDKKANVRDALSEALDAVSDTCEAERLSKDLCEHLSKPNPQSKQCLCSFLYRYFIRQLTVSMEFAKAVLPVVVKLASDSDPAVRDAACNSLGSARRLLGKGLDAFLNPLLGEKAKLDKIEEYCQEATKQHAEFMASRPQPGTAGGTTAVDSADGVEPAAVSASNANQEIDPWTLMDPTDVVGKMRKDFDELIASKKWQERKEAVESVLSIMESAPRVAMSPELQQVILVLIKVLEKDVNINVSSLCAKVLAKLAASMRTDFAGVVPKIMPIAFDKLKEKKAVLRNELIELCDAASFTVSLDSYSEAVCGGLTKSNPQSKAQTAQFTARLLSRHDSSTVPVDAVKQIVPDLIKCSSDADAEVRESAFRAMAAVLRCVGEPAARRLFGEISEDKIRMGKIMEFVEKIREEFGEKAVPEIIRLHGSAPKKPKVFIPLPAATQPSAAAPARKPASAARPAHRPATVTRPSTISTSAANRVPHMAMKRPNVVKAPLQQQTQRPGQGRTPLSTRAVQPVARGVSSNVKPGATPSGPPHRAHARPVFAPNVVRATNGQPVNVPNRPRPTGPGPVKITNNPSTVTSNGHAMGKNVAAKVNTGLPRSNSGLRPPTAVSRIPGTGIPRLSRPSSPAK</sequence>
<evidence type="ECO:0000256" key="7">
    <source>
        <dbReference type="SAM" id="MobiDB-lite"/>
    </source>
</evidence>
<evidence type="ECO:0000313" key="10">
    <source>
        <dbReference type="Proteomes" id="UP000053660"/>
    </source>
</evidence>
<dbReference type="InterPro" id="IPR045110">
    <property type="entry name" value="XMAP215"/>
</dbReference>
<dbReference type="InterPro" id="IPR016024">
    <property type="entry name" value="ARM-type_fold"/>
</dbReference>
<dbReference type="Gene3D" id="1.25.10.10">
    <property type="entry name" value="Leucine-rich Repeat Variant"/>
    <property type="match status" value="2"/>
</dbReference>
<name>A0A0B1T553_OESDE</name>
<dbReference type="InterPro" id="IPR021133">
    <property type="entry name" value="HEAT_type_2"/>
</dbReference>
<feature type="domain" description="TOG" evidence="8">
    <location>
        <begin position="5"/>
        <end position="242"/>
    </location>
</feature>
<evidence type="ECO:0000256" key="2">
    <source>
        <dbReference type="ARBA" id="ARBA00022490"/>
    </source>
</evidence>
<evidence type="ECO:0000256" key="1">
    <source>
        <dbReference type="ARBA" id="ARBA00004245"/>
    </source>
</evidence>
<dbReference type="PANTHER" id="PTHR12609">
    <property type="entry name" value="MICROTUBULE ASSOCIATED PROTEIN XMAP215"/>
    <property type="match status" value="1"/>
</dbReference>
<dbReference type="GO" id="GO:0030951">
    <property type="term" value="P:establishment or maintenance of microtubule cytoskeleton polarity"/>
    <property type="evidence" value="ECO:0007669"/>
    <property type="project" value="InterPro"/>
</dbReference>
<dbReference type="GO" id="GO:0051010">
    <property type="term" value="F:microtubule plus-end binding"/>
    <property type="evidence" value="ECO:0007669"/>
    <property type="project" value="InterPro"/>
</dbReference>
<feature type="repeat" description="HEAT" evidence="6">
    <location>
        <begin position="456"/>
        <end position="494"/>
    </location>
</feature>
<keyword evidence="10" id="KW-1185">Reference proteome</keyword>
<dbReference type="AlphaFoldDB" id="A0A0B1T553"/>
<feature type="region of interest" description="Disordered" evidence="7">
    <location>
        <begin position="658"/>
        <end position="680"/>
    </location>
</feature>
<dbReference type="FunFam" id="1.25.10.10:FF:000019">
    <property type="entry name" value="Cytoskeleton-associated protein 5"/>
    <property type="match status" value="2"/>
</dbReference>
<dbReference type="Proteomes" id="UP000053660">
    <property type="component" value="Unassembled WGS sequence"/>
</dbReference>
<accession>A0A0B1T553</accession>
<dbReference type="GO" id="GO:0005856">
    <property type="term" value="C:cytoskeleton"/>
    <property type="evidence" value="ECO:0007669"/>
    <property type="project" value="UniProtKB-SubCell"/>
</dbReference>
<evidence type="ECO:0000256" key="4">
    <source>
        <dbReference type="ARBA" id="ARBA00023212"/>
    </source>
</evidence>
<dbReference type="GO" id="GO:0046785">
    <property type="term" value="P:microtubule polymerization"/>
    <property type="evidence" value="ECO:0007669"/>
    <property type="project" value="InterPro"/>
</dbReference>
<reference evidence="9 10" key="1">
    <citation type="submission" date="2014-03" db="EMBL/GenBank/DDBJ databases">
        <title>Draft genome of the hookworm Oesophagostomum dentatum.</title>
        <authorList>
            <person name="Mitreva M."/>
        </authorList>
    </citation>
    <scope>NUCLEOTIDE SEQUENCE [LARGE SCALE GENOMIC DNA]</scope>
    <source>
        <strain evidence="9 10">OD-Hann</strain>
    </source>
</reference>
<evidence type="ECO:0000256" key="3">
    <source>
        <dbReference type="ARBA" id="ARBA00022737"/>
    </source>
</evidence>
<feature type="repeat" description="HEAT" evidence="6">
    <location>
        <begin position="178"/>
        <end position="210"/>
    </location>
</feature>
<dbReference type="PROSITE" id="PS50077">
    <property type="entry name" value="HEAT_REPEAT"/>
    <property type="match status" value="2"/>
</dbReference>
<dbReference type="Pfam" id="PF21041">
    <property type="entry name" value="XMAP215_CLASP_TOG"/>
    <property type="match status" value="2"/>
</dbReference>
<gene>
    <name evidence="9" type="ORF">OESDEN_07731</name>
</gene>
<organism evidence="9 10">
    <name type="scientific">Oesophagostomum dentatum</name>
    <name type="common">Nodular worm</name>
    <dbReference type="NCBI Taxonomy" id="61180"/>
    <lineage>
        <taxon>Eukaryota</taxon>
        <taxon>Metazoa</taxon>
        <taxon>Ecdysozoa</taxon>
        <taxon>Nematoda</taxon>
        <taxon>Chromadorea</taxon>
        <taxon>Rhabditida</taxon>
        <taxon>Rhabditina</taxon>
        <taxon>Rhabditomorpha</taxon>
        <taxon>Strongyloidea</taxon>
        <taxon>Strongylidae</taxon>
        <taxon>Oesophagostomum</taxon>
    </lineage>
</organism>
<dbReference type="InterPro" id="IPR048491">
    <property type="entry name" value="XMAP215_CLASP_TOG"/>
</dbReference>
<feature type="compositionally biased region" description="Low complexity" evidence="7">
    <location>
        <begin position="548"/>
        <end position="570"/>
    </location>
</feature>
<dbReference type="EMBL" id="KN551385">
    <property type="protein sequence ID" value="KHJ92379.1"/>
    <property type="molecule type" value="Genomic_DNA"/>
</dbReference>
<dbReference type="InterPro" id="IPR034085">
    <property type="entry name" value="TOG"/>
</dbReference>
<feature type="compositionally biased region" description="Polar residues" evidence="7">
    <location>
        <begin position="573"/>
        <end position="583"/>
    </location>
</feature>
<proteinExistence type="inferred from homology"/>
<comment type="subcellular location">
    <subcellularLocation>
        <location evidence="1">Cytoplasm</location>
        <location evidence="1">Cytoskeleton</location>
    </subcellularLocation>
</comment>
<dbReference type="GO" id="GO:0007051">
    <property type="term" value="P:spindle organization"/>
    <property type="evidence" value="ECO:0007669"/>
    <property type="project" value="InterPro"/>
</dbReference>
<dbReference type="SMART" id="SM01349">
    <property type="entry name" value="TOG"/>
    <property type="match status" value="2"/>
</dbReference>
<evidence type="ECO:0000259" key="8">
    <source>
        <dbReference type="SMART" id="SM01349"/>
    </source>
</evidence>
<dbReference type="InterPro" id="IPR011989">
    <property type="entry name" value="ARM-like"/>
</dbReference>
<keyword evidence="4" id="KW-0206">Cytoskeleton</keyword>
<evidence type="ECO:0000256" key="6">
    <source>
        <dbReference type="PROSITE-ProRule" id="PRU00103"/>
    </source>
</evidence>
<evidence type="ECO:0000313" key="9">
    <source>
        <dbReference type="EMBL" id="KHJ92379.1"/>
    </source>
</evidence>
<evidence type="ECO:0000256" key="5">
    <source>
        <dbReference type="ARBA" id="ARBA00025722"/>
    </source>
</evidence>
<feature type="region of interest" description="Disordered" evidence="7">
    <location>
        <begin position="548"/>
        <end position="644"/>
    </location>
</feature>
<feature type="domain" description="TOG" evidence="8">
    <location>
        <begin position="283"/>
        <end position="525"/>
    </location>
</feature>
<dbReference type="OrthoDB" id="205662at2759"/>
<feature type="region of interest" description="Disordered" evidence="7">
    <location>
        <begin position="701"/>
        <end position="737"/>
    </location>
</feature>